<keyword evidence="12" id="KW-1185">Reference proteome</keyword>
<dbReference type="GO" id="GO:0016020">
    <property type="term" value="C:membrane"/>
    <property type="evidence" value="ECO:0007669"/>
    <property type="project" value="UniProtKB-SubCell"/>
</dbReference>
<dbReference type="GO" id="GO:0035673">
    <property type="term" value="F:oligopeptide transmembrane transporter activity"/>
    <property type="evidence" value="ECO:0007669"/>
    <property type="project" value="InterPro"/>
</dbReference>
<evidence type="ECO:0000256" key="2">
    <source>
        <dbReference type="ARBA" id="ARBA00008807"/>
    </source>
</evidence>
<feature type="transmembrane region" description="Helical" evidence="10">
    <location>
        <begin position="195"/>
        <end position="215"/>
    </location>
</feature>
<dbReference type="GO" id="GO:0015031">
    <property type="term" value="P:protein transport"/>
    <property type="evidence" value="ECO:0007669"/>
    <property type="project" value="UniProtKB-KW"/>
</dbReference>
<evidence type="ECO:0000313" key="11">
    <source>
        <dbReference type="EMBL" id="OCK81893.1"/>
    </source>
</evidence>
<keyword evidence="5" id="KW-0571">Peptide transport</keyword>
<keyword evidence="8 10" id="KW-0472">Membrane</keyword>
<sequence length="708" mass="80451">MTTLLKQFSRRTVTDDEVSQEFRADPMTANDSQEVVADDKQDPEVVVSGSNTGIDGEPEEVEEDLKDIPLVVRRIVSLEDDTNLPTLTFRYFLLTFLFTAPGAVLYQMGMFWTTLAPYSILFVQISSHYAGVWLAKILPATIVRVPFTRFSFSLNPGLGSIKEHILVTVSAASGATSNAAWTPISLAKLYYGDSVNAAAAIFFMWSIVYIGYAMAAPALQFLLYDPIYPWPYALMQTALFETMKRSSENSRLARRQKNIFFIVLGGVILWQFLPEYVFPFVSSLSFLCWVAPKNQVANFIGGGIGGMGLLNLSLDWSNISNNLGNPMIMPFWTSVILFAAYVFNCWMLLPAAKWGNLGEYKHGLMSNRLFLANGSRYPVTKLIGPNNTLNETAYKEYGPVYMGTQQIWGMFFDYSSYISALTWMALFGFSQIRETARKLMSRAKSRSENSINHFYNDRLNVIQRSYKKVPLWWYLALFIASFTTIIAILAKGLFFIPIWTFFYMLQDQKIEHYMHVPPRDIFFSQIFGELIGVPINYAIVQWVLSTKGPYLLGEKSDPLGQWTGQSLSFYNTLAAQYVLVGPPPTWAFVFGAGAPLAIYILHRLFPRSKFNLWNVTIFASGMSQFYGNLSVGYISRFIVGYISMRYIYRKRFETWRRYNFQIAAACDVGFNIAMLLMFIFFSSGKVISMPNWWGNNAESVECCFALDD</sequence>
<evidence type="ECO:0000256" key="3">
    <source>
        <dbReference type="ARBA" id="ARBA00022448"/>
    </source>
</evidence>
<comment type="similarity">
    <text evidence="2">Belongs to the oligopeptide OPT transporter family.</text>
</comment>
<dbReference type="InterPro" id="IPR004648">
    <property type="entry name" value="Oligpept_transpt"/>
</dbReference>
<dbReference type="NCBIfam" id="TIGR00728">
    <property type="entry name" value="OPT_sfam"/>
    <property type="match status" value="1"/>
</dbReference>
<evidence type="ECO:0000256" key="10">
    <source>
        <dbReference type="SAM" id="Phobius"/>
    </source>
</evidence>
<keyword evidence="4 10" id="KW-0812">Transmembrane</keyword>
<feature type="transmembrane region" description="Helical" evidence="10">
    <location>
        <begin position="471"/>
        <end position="502"/>
    </location>
</feature>
<evidence type="ECO:0000256" key="6">
    <source>
        <dbReference type="ARBA" id="ARBA00022927"/>
    </source>
</evidence>
<organism evidence="11 12">
    <name type="scientific">Lepidopterella palustris CBS 459.81</name>
    <dbReference type="NCBI Taxonomy" id="1314670"/>
    <lineage>
        <taxon>Eukaryota</taxon>
        <taxon>Fungi</taxon>
        <taxon>Dikarya</taxon>
        <taxon>Ascomycota</taxon>
        <taxon>Pezizomycotina</taxon>
        <taxon>Dothideomycetes</taxon>
        <taxon>Pleosporomycetidae</taxon>
        <taxon>Mytilinidiales</taxon>
        <taxon>Argynnaceae</taxon>
        <taxon>Lepidopterella</taxon>
    </lineage>
</organism>
<feature type="transmembrane region" description="Helical" evidence="10">
    <location>
        <begin position="328"/>
        <end position="349"/>
    </location>
</feature>
<dbReference type="Proteomes" id="UP000250266">
    <property type="component" value="Unassembled WGS sequence"/>
</dbReference>
<evidence type="ECO:0000313" key="12">
    <source>
        <dbReference type="Proteomes" id="UP000250266"/>
    </source>
</evidence>
<feature type="transmembrane region" description="Helical" evidence="10">
    <location>
        <begin position="91"/>
        <end position="109"/>
    </location>
</feature>
<feature type="transmembrane region" description="Helical" evidence="10">
    <location>
        <begin position="414"/>
        <end position="432"/>
    </location>
</feature>
<gene>
    <name evidence="11" type="ORF">K432DRAFT_448559</name>
</gene>
<proteinExistence type="inferred from homology"/>
<keyword evidence="6" id="KW-0653">Protein transport</keyword>
<evidence type="ECO:0000256" key="4">
    <source>
        <dbReference type="ARBA" id="ARBA00022692"/>
    </source>
</evidence>
<feature type="transmembrane region" description="Helical" evidence="10">
    <location>
        <begin position="297"/>
        <end position="316"/>
    </location>
</feature>
<evidence type="ECO:0000256" key="9">
    <source>
        <dbReference type="SAM" id="MobiDB-lite"/>
    </source>
</evidence>
<feature type="transmembrane region" description="Helical" evidence="10">
    <location>
        <begin position="625"/>
        <end position="648"/>
    </location>
</feature>
<evidence type="ECO:0000256" key="8">
    <source>
        <dbReference type="ARBA" id="ARBA00023136"/>
    </source>
</evidence>
<dbReference type="EMBL" id="KV744905">
    <property type="protein sequence ID" value="OCK81893.1"/>
    <property type="molecule type" value="Genomic_DNA"/>
</dbReference>
<evidence type="ECO:0000256" key="7">
    <source>
        <dbReference type="ARBA" id="ARBA00022989"/>
    </source>
</evidence>
<keyword evidence="7 10" id="KW-1133">Transmembrane helix</keyword>
<evidence type="ECO:0000256" key="1">
    <source>
        <dbReference type="ARBA" id="ARBA00004141"/>
    </source>
</evidence>
<comment type="subcellular location">
    <subcellularLocation>
        <location evidence="1">Membrane</location>
        <topology evidence="1">Multi-pass membrane protein</topology>
    </subcellularLocation>
</comment>
<feature type="region of interest" description="Disordered" evidence="9">
    <location>
        <begin position="17"/>
        <end position="57"/>
    </location>
</feature>
<name>A0A8E2EDL5_9PEZI</name>
<dbReference type="Pfam" id="PF03169">
    <property type="entry name" value="OPT"/>
    <property type="match status" value="1"/>
</dbReference>
<reference evidence="11 12" key="1">
    <citation type="journal article" date="2016" name="Nat. Commun.">
        <title>Ectomycorrhizal ecology is imprinted in the genome of the dominant symbiotic fungus Cenococcum geophilum.</title>
        <authorList>
            <consortium name="DOE Joint Genome Institute"/>
            <person name="Peter M."/>
            <person name="Kohler A."/>
            <person name="Ohm R.A."/>
            <person name="Kuo A."/>
            <person name="Krutzmann J."/>
            <person name="Morin E."/>
            <person name="Arend M."/>
            <person name="Barry K.W."/>
            <person name="Binder M."/>
            <person name="Choi C."/>
            <person name="Clum A."/>
            <person name="Copeland A."/>
            <person name="Grisel N."/>
            <person name="Haridas S."/>
            <person name="Kipfer T."/>
            <person name="LaButti K."/>
            <person name="Lindquist E."/>
            <person name="Lipzen A."/>
            <person name="Maire R."/>
            <person name="Meier B."/>
            <person name="Mihaltcheva S."/>
            <person name="Molinier V."/>
            <person name="Murat C."/>
            <person name="Poggeler S."/>
            <person name="Quandt C.A."/>
            <person name="Sperisen C."/>
            <person name="Tritt A."/>
            <person name="Tisserant E."/>
            <person name="Crous P.W."/>
            <person name="Henrissat B."/>
            <person name="Nehls U."/>
            <person name="Egli S."/>
            <person name="Spatafora J.W."/>
            <person name="Grigoriev I.V."/>
            <person name="Martin F.M."/>
        </authorList>
    </citation>
    <scope>NUCLEOTIDE SEQUENCE [LARGE SCALE GENOMIC DNA]</scope>
    <source>
        <strain evidence="11 12">CBS 459.81</strain>
    </source>
</reference>
<feature type="transmembrane region" description="Helical" evidence="10">
    <location>
        <begin position="522"/>
        <end position="544"/>
    </location>
</feature>
<feature type="transmembrane region" description="Helical" evidence="10">
    <location>
        <begin position="660"/>
        <end position="681"/>
    </location>
</feature>
<feature type="transmembrane region" description="Helical" evidence="10">
    <location>
        <begin position="586"/>
        <end position="605"/>
    </location>
</feature>
<accession>A0A8E2EDL5</accession>
<evidence type="ECO:0000256" key="5">
    <source>
        <dbReference type="ARBA" id="ARBA00022856"/>
    </source>
</evidence>
<dbReference type="PANTHER" id="PTHR22601">
    <property type="entry name" value="ISP4 LIKE PROTEIN"/>
    <property type="match status" value="1"/>
</dbReference>
<protein>
    <submittedName>
        <fullName evidence="11">Putative OPT oligopeptide transporter</fullName>
    </submittedName>
</protein>
<dbReference type="OrthoDB" id="9986677at2759"/>
<dbReference type="AlphaFoldDB" id="A0A8E2EDL5"/>
<feature type="transmembrane region" description="Helical" evidence="10">
    <location>
        <begin position="259"/>
        <end position="277"/>
    </location>
</feature>
<keyword evidence="3" id="KW-0813">Transport</keyword>
<dbReference type="InterPro" id="IPR004813">
    <property type="entry name" value="OPT"/>
</dbReference>